<dbReference type="GO" id="GO:0044547">
    <property type="term" value="F:DNA topoisomerase binding"/>
    <property type="evidence" value="ECO:0007669"/>
    <property type="project" value="TreeGrafter"/>
</dbReference>
<protein>
    <submittedName>
        <fullName evidence="2">Histone-lysine N-methyltransferase SETMAR</fullName>
    </submittedName>
</protein>
<keyword evidence="2" id="KW-0489">Methyltransferase</keyword>
<dbReference type="PANTHER" id="PTHR46060">
    <property type="entry name" value="MARINER MOS1 TRANSPOSASE-LIKE PROTEIN"/>
    <property type="match status" value="1"/>
</dbReference>
<dbReference type="InterPro" id="IPR041426">
    <property type="entry name" value="Mos1_HTH"/>
</dbReference>
<dbReference type="GO" id="GO:0000014">
    <property type="term" value="F:single-stranded DNA endodeoxyribonuclease activity"/>
    <property type="evidence" value="ECO:0007669"/>
    <property type="project" value="TreeGrafter"/>
</dbReference>
<accession>A0A0L7QMM4</accession>
<dbReference type="InterPro" id="IPR052709">
    <property type="entry name" value="Transposase-MT_Hybrid"/>
</dbReference>
<dbReference type="GO" id="GO:0046975">
    <property type="term" value="F:histone H3K36 methyltransferase activity"/>
    <property type="evidence" value="ECO:0007669"/>
    <property type="project" value="TreeGrafter"/>
</dbReference>
<dbReference type="GO" id="GO:0044774">
    <property type="term" value="P:mitotic DNA integrity checkpoint signaling"/>
    <property type="evidence" value="ECO:0007669"/>
    <property type="project" value="TreeGrafter"/>
</dbReference>
<dbReference type="Gene3D" id="1.10.10.1450">
    <property type="match status" value="1"/>
</dbReference>
<dbReference type="EMBL" id="KQ414893">
    <property type="protein sequence ID" value="KOC59801.1"/>
    <property type="molecule type" value="Genomic_DNA"/>
</dbReference>
<dbReference type="GO" id="GO:0000793">
    <property type="term" value="C:condensed chromosome"/>
    <property type="evidence" value="ECO:0007669"/>
    <property type="project" value="TreeGrafter"/>
</dbReference>
<evidence type="ECO:0000259" key="1">
    <source>
        <dbReference type="Pfam" id="PF17906"/>
    </source>
</evidence>
<dbReference type="Proteomes" id="UP000053825">
    <property type="component" value="Unassembled WGS sequence"/>
</dbReference>
<dbReference type="GO" id="GO:0000729">
    <property type="term" value="P:DNA double-strand break processing"/>
    <property type="evidence" value="ECO:0007669"/>
    <property type="project" value="TreeGrafter"/>
</dbReference>
<dbReference type="AlphaFoldDB" id="A0A0L7QMM4"/>
<sequence length="71" mass="8389">MDKKQIRTIFLYEFKLGRKAAETARNINHVFGESTTSERTVQHWFKIFRGGDESLEDKEGKHMSKMTRVQL</sequence>
<dbReference type="GO" id="GO:0005634">
    <property type="term" value="C:nucleus"/>
    <property type="evidence" value="ECO:0007669"/>
    <property type="project" value="TreeGrafter"/>
</dbReference>
<keyword evidence="3" id="KW-1185">Reference proteome</keyword>
<dbReference type="PANTHER" id="PTHR46060:SF2">
    <property type="entry name" value="HISTONE-LYSINE N-METHYLTRANSFERASE SETMAR"/>
    <property type="match status" value="1"/>
</dbReference>
<dbReference type="GO" id="GO:0003697">
    <property type="term" value="F:single-stranded DNA binding"/>
    <property type="evidence" value="ECO:0007669"/>
    <property type="project" value="TreeGrafter"/>
</dbReference>
<dbReference type="GO" id="GO:0035861">
    <property type="term" value="C:site of double-strand break"/>
    <property type="evidence" value="ECO:0007669"/>
    <property type="project" value="TreeGrafter"/>
</dbReference>
<reference evidence="2 3" key="1">
    <citation type="submission" date="2015-07" db="EMBL/GenBank/DDBJ databases">
        <title>The genome of Habropoda laboriosa.</title>
        <authorList>
            <person name="Pan H."/>
            <person name="Kapheim K."/>
        </authorList>
    </citation>
    <scope>NUCLEOTIDE SEQUENCE [LARGE SCALE GENOMIC DNA]</scope>
    <source>
        <strain evidence="2">0110345459</strain>
    </source>
</reference>
<dbReference type="GO" id="GO:0031297">
    <property type="term" value="P:replication fork processing"/>
    <property type="evidence" value="ECO:0007669"/>
    <property type="project" value="TreeGrafter"/>
</dbReference>
<organism evidence="2 3">
    <name type="scientific">Habropoda laboriosa</name>
    <dbReference type="NCBI Taxonomy" id="597456"/>
    <lineage>
        <taxon>Eukaryota</taxon>
        <taxon>Metazoa</taxon>
        <taxon>Ecdysozoa</taxon>
        <taxon>Arthropoda</taxon>
        <taxon>Hexapoda</taxon>
        <taxon>Insecta</taxon>
        <taxon>Pterygota</taxon>
        <taxon>Neoptera</taxon>
        <taxon>Endopterygota</taxon>
        <taxon>Hymenoptera</taxon>
        <taxon>Apocrita</taxon>
        <taxon>Aculeata</taxon>
        <taxon>Apoidea</taxon>
        <taxon>Anthophila</taxon>
        <taxon>Apidae</taxon>
        <taxon>Habropoda</taxon>
    </lineage>
</organism>
<proteinExistence type="predicted"/>
<evidence type="ECO:0000313" key="3">
    <source>
        <dbReference type="Proteomes" id="UP000053825"/>
    </source>
</evidence>
<gene>
    <name evidence="2" type="ORF">WH47_10913</name>
</gene>
<dbReference type="OrthoDB" id="7607195at2759"/>
<feature type="domain" description="Mos1 transposase HTH" evidence="1">
    <location>
        <begin position="3"/>
        <end position="52"/>
    </location>
</feature>
<keyword evidence="2" id="KW-0808">Transferase</keyword>
<dbReference type="GO" id="GO:0006303">
    <property type="term" value="P:double-strand break repair via nonhomologous end joining"/>
    <property type="evidence" value="ECO:0007669"/>
    <property type="project" value="TreeGrafter"/>
</dbReference>
<dbReference type="GO" id="GO:0042800">
    <property type="term" value="F:histone H3K4 methyltransferase activity"/>
    <property type="evidence" value="ECO:0007669"/>
    <property type="project" value="TreeGrafter"/>
</dbReference>
<dbReference type="GO" id="GO:0015074">
    <property type="term" value="P:DNA integration"/>
    <property type="evidence" value="ECO:0007669"/>
    <property type="project" value="TreeGrafter"/>
</dbReference>
<dbReference type="STRING" id="597456.A0A0L7QMM4"/>
<name>A0A0L7QMM4_9HYME</name>
<dbReference type="GO" id="GO:0032259">
    <property type="term" value="P:methylation"/>
    <property type="evidence" value="ECO:0007669"/>
    <property type="project" value="UniProtKB-KW"/>
</dbReference>
<evidence type="ECO:0000313" key="2">
    <source>
        <dbReference type="EMBL" id="KOC59801.1"/>
    </source>
</evidence>
<dbReference type="GO" id="GO:0003690">
    <property type="term" value="F:double-stranded DNA binding"/>
    <property type="evidence" value="ECO:0007669"/>
    <property type="project" value="TreeGrafter"/>
</dbReference>
<dbReference type="Pfam" id="PF17906">
    <property type="entry name" value="HTH_48"/>
    <property type="match status" value="1"/>
</dbReference>